<reference evidence="1" key="1">
    <citation type="submission" date="2015-05" db="EMBL/GenBank/DDBJ databases">
        <title>Permanent draft genome of Rhodopirellula islandicus K833.</title>
        <authorList>
            <person name="Kizina J."/>
            <person name="Richter M."/>
            <person name="Glockner F.O."/>
            <person name="Harder J."/>
        </authorList>
    </citation>
    <scope>NUCLEOTIDE SEQUENCE [LARGE SCALE GENOMIC DNA]</scope>
    <source>
        <strain evidence="1">K833</strain>
    </source>
</reference>
<comment type="caution">
    <text evidence="1">The sequence shown here is derived from an EMBL/GenBank/DDBJ whole genome shotgun (WGS) entry which is preliminary data.</text>
</comment>
<accession>A0A0J1B4R9</accession>
<dbReference type="AlphaFoldDB" id="A0A0J1B4R9"/>
<protein>
    <submittedName>
        <fullName evidence="1">Uncharacterized protein</fullName>
    </submittedName>
</protein>
<organism evidence="1 2">
    <name type="scientific">Rhodopirellula islandica</name>
    <dbReference type="NCBI Taxonomy" id="595434"/>
    <lineage>
        <taxon>Bacteria</taxon>
        <taxon>Pseudomonadati</taxon>
        <taxon>Planctomycetota</taxon>
        <taxon>Planctomycetia</taxon>
        <taxon>Pirellulales</taxon>
        <taxon>Pirellulaceae</taxon>
        <taxon>Rhodopirellula</taxon>
    </lineage>
</organism>
<evidence type="ECO:0000313" key="1">
    <source>
        <dbReference type="EMBL" id="KLU01613.1"/>
    </source>
</evidence>
<keyword evidence="2" id="KW-1185">Reference proteome</keyword>
<evidence type="ECO:0000313" key="2">
    <source>
        <dbReference type="Proteomes" id="UP000036367"/>
    </source>
</evidence>
<gene>
    <name evidence="1" type="ORF">RISK_006329</name>
</gene>
<dbReference type="EMBL" id="LECT01000052">
    <property type="protein sequence ID" value="KLU01613.1"/>
    <property type="molecule type" value="Genomic_DNA"/>
</dbReference>
<dbReference type="STRING" id="595434.RISK_006329"/>
<dbReference type="PATRIC" id="fig|595434.4.peg.6017"/>
<name>A0A0J1B4R9_RHOIS</name>
<proteinExistence type="predicted"/>
<sequence>MRSIPFRGSDAVAKTWHENCHLQSGSRKLAPVESCDV</sequence>
<dbReference type="Proteomes" id="UP000036367">
    <property type="component" value="Unassembled WGS sequence"/>
</dbReference>